<dbReference type="GO" id="GO:0000290">
    <property type="term" value="P:deadenylation-dependent decapping of nuclear-transcribed mRNA"/>
    <property type="evidence" value="ECO:0007669"/>
    <property type="project" value="InterPro"/>
</dbReference>
<dbReference type="InterPro" id="IPR010334">
    <property type="entry name" value="Dcp1"/>
</dbReference>
<dbReference type="EMBL" id="MCGE01000040">
    <property type="protein sequence ID" value="ORZ06214.1"/>
    <property type="molecule type" value="Genomic_DNA"/>
</dbReference>
<accession>A0A1X2HZN1</accession>
<organism evidence="5 6">
    <name type="scientific">Absidia repens</name>
    <dbReference type="NCBI Taxonomy" id="90262"/>
    <lineage>
        <taxon>Eukaryota</taxon>
        <taxon>Fungi</taxon>
        <taxon>Fungi incertae sedis</taxon>
        <taxon>Mucoromycota</taxon>
        <taxon>Mucoromycotina</taxon>
        <taxon>Mucoromycetes</taxon>
        <taxon>Mucorales</taxon>
        <taxon>Cunninghamellaceae</taxon>
        <taxon>Absidia</taxon>
    </lineage>
</organism>
<name>A0A1X2HZN1_9FUNG</name>
<dbReference type="OrthoDB" id="440673at2759"/>
<protein>
    <submittedName>
        <fullName evidence="5">Dcp1-like decapping</fullName>
    </submittedName>
</protein>
<evidence type="ECO:0000256" key="1">
    <source>
        <dbReference type="ARBA" id="ARBA00004496"/>
    </source>
</evidence>
<keyword evidence="4" id="KW-0507">mRNA processing</keyword>
<keyword evidence="6" id="KW-1185">Reference proteome</keyword>
<dbReference type="GO" id="GO:0000932">
    <property type="term" value="C:P-body"/>
    <property type="evidence" value="ECO:0007669"/>
    <property type="project" value="TreeGrafter"/>
</dbReference>
<evidence type="ECO:0000256" key="2">
    <source>
        <dbReference type="ARBA" id="ARBA00008778"/>
    </source>
</evidence>
<evidence type="ECO:0000313" key="5">
    <source>
        <dbReference type="EMBL" id="ORZ06214.1"/>
    </source>
</evidence>
<dbReference type="AlphaFoldDB" id="A0A1X2HZN1"/>
<dbReference type="STRING" id="90262.A0A1X2HZN1"/>
<dbReference type="Pfam" id="PF06058">
    <property type="entry name" value="DCP1"/>
    <property type="match status" value="1"/>
</dbReference>
<gene>
    <name evidence="5" type="ORF">BCR42DRAFT_173316</name>
</gene>
<reference evidence="5 6" key="1">
    <citation type="submission" date="2016-07" db="EMBL/GenBank/DDBJ databases">
        <title>Pervasive Adenine N6-methylation of Active Genes in Fungi.</title>
        <authorList>
            <consortium name="DOE Joint Genome Institute"/>
            <person name="Mondo S.J."/>
            <person name="Dannebaum R.O."/>
            <person name="Kuo R.C."/>
            <person name="Labutti K."/>
            <person name="Haridas S."/>
            <person name="Kuo A."/>
            <person name="Salamov A."/>
            <person name="Ahrendt S.R."/>
            <person name="Lipzen A."/>
            <person name="Sullivan W."/>
            <person name="Andreopoulos W.B."/>
            <person name="Clum A."/>
            <person name="Lindquist E."/>
            <person name="Daum C."/>
            <person name="Ramamoorthy G.K."/>
            <person name="Gryganskyi A."/>
            <person name="Culley D."/>
            <person name="Magnuson J.K."/>
            <person name="James T.Y."/>
            <person name="O'Malley M.A."/>
            <person name="Stajich J.E."/>
            <person name="Spatafora J.W."/>
            <person name="Visel A."/>
            <person name="Grigoriev I.V."/>
        </authorList>
    </citation>
    <scope>NUCLEOTIDE SEQUENCE [LARGE SCALE GENOMIC DNA]</scope>
    <source>
        <strain evidence="5 6">NRRL 1336</strain>
    </source>
</reference>
<dbReference type="GO" id="GO:0006397">
    <property type="term" value="P:mRNA processing"/>
    <property type="evidence" value="ECO:0007669"/>
    <property type="project" value="UniProtKB-KW"/>
</dbReference>
<comment type="subcellular location">
    <subcellularLocation>
        <location evidence="1">Cytoplasm</location>
    </subcellularLocation>
</comment>
<sequence length="124" mass="14463">MNKNLRNKENLKTLQQNDPFILNIIDQTIGVTVYSFDHDSSQWEEILGQGPFFLVKSIQPFYTMVLLDQKAYQNLTLTVTSYDTIEVEGRLVTYTTLRQGRSQIVGLRFHYQGDIERILTNIKM</sequence>
<dbReference type="GO" id="GO:0003729">
    <property type="term" value="F:mRNA binding"/>
    <property type="evidence" value="ECO:0007669"/>
    <property type="project" value="TreeGrafter"/>
</dbReference>
<evidence type="ECO:0000256" key="3">
    <source>
        <dbReference type="ARBA" id="ARBA00022490"/>
    </source>
</evidence>
<dbReference type="Gene3D" id="2.30.29.30">
    <property type="entry name" value="Pleckstrin-homology domain (PH domain)/Phosphotyrosine-binding domain (PTB)"/>
    <property type="match status" value="1"/>
</dbReference>
<dbReference type="GO" id="GO:0031087">
    <property type="term" value="P:deadenylation-independent decapping of nuclear-transcribed mRNA"/>
    <property type="evidence" value="ECO:0007669"/>
    <property type="project" value="TreeGrafter"/>
</dbReference>
<evidence type="ECO:0000256" key="4">
    <source>
        <dbReference type="ARBA" id="ARBA00022664"/>
    </source>
</evidence>
<dbReference type="PANTHER" id="PTHR16290:SF0">
    <property type="entry name" value="DECAPPING PROTEIN 1, ISOFORM A"/>
    <property type="match status" value="1"/>
</dbReference>
<proteinExistence type="inferred from homology"/>
<dbReference type="Proteomes" id="UP000193560">
    <property type="component" value="Unassembled WGS sequence"/>
</dbReference>
<dbReference type="GO" id="GO:0008047">
    <property type="term" value="F:enzyme activator activity"/>
    <property type="evidence" value="ECO:0007669"/>
    <property type="project" value="InterPro"/>
</dbReference>
<dbReference type="PANTHER" id="PTHR16290">
    <property type="entry name" value="TRANSCRIPTION FACTOR SMIF DECAPPING ENZYME DCP1"/>
    <property type="match status" value="1"/>
</dbReference>
<dbReference type="InterPro" id="IPR011993">
    <property type="entry name" value="PH-like_dom_sf"/>
</dbReference>
<comment type="similarity">
    <text evidence="2">Belongs to the DCP1 family.</text>
</comment>
<keyword evidence="3" id="KW-0963">Cytoplasm</keyword>
<comment type="caution">
    <text evidence="5">The sequence shown here is derived from an EMBL/GenBank/DDBJ whole genome shotgun (WGS) entry which is preliminary data.</text>
</comment>
<evidence type="ECO:0000313" key="6">
    <source>
        <dbReference type="Proteomes" id="UP000193560"/>
    </source>
</evidence>
<dbReference type="SUPFAM" id="SSF50729">
    <property type="entry name" value="PH domain-like"/>
    <property type="match status" value="1"/>
</dbReference>